<dbReference type="EMBL" id="WFKJ01000002">
    <property type="protein sequence ID" value="KAB7892780.1"/>
    <property type="molecule type" value="Genomic_DNA"/>
</dbReference>
<keyword evidence="4" id="KW-1185">Reference proteome</keyword>
<evidence type="ECO:0000313" key="2">
    <source>
        <dbReference type="EMBL" id="KAB7891056.1"/>
    </source>
</evidence>
<sequence length="108" mass="12943">MEPVLIIRPEIALDDFLPIFLSSSFVLLFGLFYVAIYTLVKMGKLKSIYMPFAYMFWVLQTYCTYYFADMIQSNPFTMKALMVTMVCYLILPHLYYHLNQRSEERYEQ</sequence>
<dbReference type="AlphaFoldDB" id="A0A6L4WWF2"/>
<keyword evidence="1" id="KW-0472">Membrane</keyword>
<dbReference type="Proteomes" id="UP000472839">
    <property type="component" value="Unassembled WGS sequence"/>
</dbReference>
<accession>A0A6L4WWF2</accession>
<name>A0A6L4WWF2_9BACT</name>
<keyword evidence="1" id="KW-0812">Transmembrane</keyword>
<dbReference type="Proteomes" id="UP000461010">
    <property type="component" value="Unassembled WGS sequence"/>
</dbReference>
<gene>
    <name evidence="3" type="ORF">GBG18_01155</name>
    <name evidence="2" type="ORF">GBG19_01445</name>
</gene>
<keyword evidence="1" id="KW-1133">Transmembrane helix</keyword>
<feature type="transmembrane region" description="Helical" evidence="1">
    <location>
        <begin position="48"/>
        <end position="68"/>
    </location>
</feature>
<feature type="transmembrane region" description="Helical" evidence="1">
    <location>
        <begin position="16"/>
        <end position="36"/>
    </location>
</feature>
<proteinExistence type="predicted"/>
<protein>
    <submittedName>
        <fullName evidence="2">Uncharacterized protein</fullName>
    </submittedName>
</protein>
<comment type="caution">
    <text evidence="2">The sequence shown here is derived from an EMBL/GenBank/DDBJ whole genome shotgun (WGS) entry which is preliminary data.</text>
</comment>
<reference evidence="4 5" key="1">
    <citation type="submission" date="2019-10" db="EMBL/GenBank/DDBJ databases">
        <title>Poseidonibacter ostreae sp. nov., isolated from the gut of the Ostrea denselamellosa.</title>
        <authorList>
            <person name="Choi A."/>
        </authorList>
    </citation>
    <scope>NUCLEOTIDE SEQUENCE [LARGE SCALE GENOMIC DNA]</scope>
    <source>
        <strain evidence="2 5">SJOD-M-33</strain>
        <strain evidence="3 4">SJOD-M-5</strain>
    </source>
</reference>
<organism evidence="2 5">
    <name type="scientific">Poseidonibacter ostreae</name>
    <dbReference type="NCBI Taxonomy" id="2654171"/>
    <lineage>
        <taxon>Bacteria</taxon>
        <taxon>Pseudomonadati</taxon>
        <taxon>Campylobacterota</taxon>
        <taxon>Epsilonproteobacteria</taxon>
        <taxon>Campylobacterales</taxon>
        <taxon>Arcobacteraceae</taxon>
        <taxon>Poseidonibacter</taxon>
    </lineage>
</organism>
<evidence type="ECO:0000313" key="4">
    <source>
        <dbReference type="Proteomes" id="UP000461010"/>
    </source>
</evidence>
<evidence type="ECO:0000313" key="5">
    <source>
        <dbReference type="Proteomes" id="UP000472839"/>
    </source>
</evidence>
<feature type="transmembrane region" description="Helical" evidence="1">
    <location>
        <begin position="80"/>
        <end position="98"/>
    </location>
</feature>
<evidence type="ECO:0000256" key="1">
    <source>
        <dbReference type="SAM" id="Phobius"/>
    </source>
</evidence>
<evidence type="ECO:0000313" key="3">
    <source>
        <dbReference type="EMBL" id="KAB7892780.1"/>
    </source>
</evidence>
<dbReference type="EMBL" id="WFKK01000002">
    <property type="protein sequence ID" value="KAB7891056.1"/>
    <property type="molecule type" value="Genomic_DNA"/>
</dbReference>